<dbReference type="InterPro" id="IPR033121">
    <property type="entry name" value="PEPTIDASE_A1"/>
</dbReference>
<feature type="disulfide bond" evidence="9">
    <location>
        <begin position="59"/>
        <end position="64"/>
    </location>
</feature>
<evidence type="ECO:0000313" key="12">
    <source>
        <dbReference type="EMBL" id="KAG0325719.1"/>
    </source>
</evidence>
<protein>
    <recommendedName>
        <fullName evidence="3">rhizopuspepsin</fullName>
        <ecNumber evidence="3">3.4.23.21</ecNumber>
    </recommendedName>
</protein>
<evidence type="ECO:0000256" key="10">
    <source>
        <dbReference type="RuleBase" id="RU000454"/>
    </source>
</evidence>
<evidence type="ECO:0000259" key="11">
    <source>
        <dbReference type="PROSITE" id="PS51767"/>
    </source>
</evidence>
<proteinExistence type="inferred from homology"/>
<dbReference type="InterPro" id="IPR021109">
    <property type="entry name" value="Peptidase_aspartic_dom_sf"/>
</dbReference>
<dbReference type="InterPro" id="IPR034164">
    <property type="entry name" value="Pepsin-like_dom"/>
</dbReference>
<dbReference type="PROSITE" id="PS00141">
    <property type="entry name" value="ASP_PROTEASE"/>
    <property type="match status" value="2"/>
</dbReference>
<feature type="active site" evidence="8">
    <location>
        <position position="46"/>
    </location>
</feature>
<dbReference type="EC" id="3.4.23.21" evidence="3"/>
<sequence length="345" mass="36873">MSKVKTTLDRNSTNSSPNIISVPLQDLDADTLYIGTPVQNFSMVFDTGSSDMWVPSQACATPTCLTLIRYNSTVSSTFHAEDKAFNIKYGDGSNISGVTGLDRMLISSASITNQSFGMAAVDDSTIAKKGVEGVVGLGFGRAANVKSYTTSMEMLLAQKTILQPIVSMWLGRQRMGGSNPGSGGAIIFGGVDTTKYIGNFTWAPITDRNAWKIHFDAVSIAGKDLHLSGDALIDSGTSLIVVPTKVASIFHQQIPGAIEAPQVGWILPCNTSAGDLNFTIAGQQFRVPAEELVVLFRIPGYAEYCKSAIDVTDSASDVPLRRKADIARFNKANIPSGHNHAIEEQ</sequence>
<accession>A0A9P6RUJ1</accession>
<comment type="catalytic activity">
    <reaction evidence="1">
        <text>Hydrolysis of proteins with broad specificity similar to that of pepsin A, preferring hydrophobic residues at P1 and P1'. Clots milk and activates trypsinogen. Does not cleave 4-Gln-|-His-5, but does cleave 10-His-|-Leu-11 and 12-Val-|-Glu-13 in B chain of insulin.</text>
        <dbReference type="EC" id="3.4.23.21"/>
    </reaction>
</comment>
<dbReference type="PANTHER" id="PTHR47966:SF51">
    <property type="entry name" value="BETA-SITE APP-CLEAVING ENZYME, ISOFORM A-RELATED"/>
    <property type="match status" value="1"/>
</dbReference>
<comment type="similarity">
    <text evidence="2 10">Belongs to the peptidase A1 family.</text>
</comment>
<evidence type="ECO:0000256" key="2">
    <source>
        <dbReference type="ARBA" id="ARBA00007447"/>
    </source>
</evidence>
<dbReference type="GO" id="GO:0006508">
    <property type="term" value="P:proteolysis"/>
    <property type="evidence" value="ECO:0007669"/>
    <property type="project" value="UniProtKB-KW"/>
</dbReference>
<dbReference type="SUPFAM" id="SSF50630">
    <property type="entry name" value="Acid proteases"/>
    <property type="match status" value="1"/>
</dbReference>
<feature type="active site" evidence="8">
    <location>
        <position position="234"/>
    </location>
</feature>
<dbReference type="FunFam" id="2.40.70.10:FF:000115">
    <property type="entry name" value="Lysosomal aspartic protease"/>
    <property type="match status" value="1"/>
</dbReference>
<dbReference type="OrthoDB" id="15189at2759"/>
<dbReference type="Pfam" id="PF00026">
    <property type="entry name" value="Asp"/>
    <property type="match status" value="1"/>
</dbReference>
<evidence type="ECO:0000256" key="1">
    <source>
        <dbReference type="ARBA" id="ARBA00001130"/>
    </source>
</evidence>
<evidence type="ECO:0000313" key="13">
    <source>
        <dbReference type="Proteomes" id="UP000738325"/>
    </source>
</evidence>
<dbReference type="Proteomes" id="UP000738325">
    <property type="component" value="Unassembled WGS sequence"/>
</dbReference>
<keyword evidence="4 10" id="KW-0645">Protease</keyword>
<dbReference type="PANTHER" id="PTHR47966">
    <property type="entry name" value="BETA-SITE APP-CLEAVING ENZYME, ISOFORM A-RELATED"/>
    <property type="match status" value="1"/>
</dbReference>
<dbReference type="GO" id="GO:0004190">
    <property type="term" value="F:aspartic-type endopeptidase activity"/>
    <property type="evidence" value="ECO:0007669"/>
    <property type="project" value="UniProtKB-KW"/>
</dbReference>
<evidence type="ECO:0000256" key="7">
    <source>
        <dbReference type="ARBA" id="ARBA00022801"/>
    </source>
</evidence>
<gene>
    <name evidence="12" type="ORF">BGZ99_000239</name>
</gene>
<dbReference type="InterPro" id="IPR001461">
    <property type="entry name" value="Aspartic_peptidase_A1"/>
</dbReference>
<evidence type="ECO:0000256" key="9">
    <source>
        <dbReference type="PIRSR" id="PIRSR601461-2"/>
    </source>
</evidence>
<dbReference type="InterPro" id="IPR001969">
    <property type="entry name" value="Aspartic_peptidase_AS"/>
</dbReference>
<organism evidence="12 13">
    <name type="scientific">Dissophora globulifera</name>
    <dbReference type="NCBI Taxonomy" id="979702"/>
    <lineage>
        <taxon>Eukaryota</taxon>
        <taxon>Fungi</taxon>
        <taxon>Fungi incertae sedis</taxon>
        <taxon>Mucoromycota</taxon>
        <taxon>Mortierellomycotina</taxon>
        <taxon>Mortierellomycetes</taxon>
        <taxon>Mortierellales</taxon>
        <taxon>Mortierellaceae</taxon>
        <taxon>Dissophora</taxon>
    </lineage>
</organism>
<keyword evidence="6 10" id="KW-0064">Aspartyl protease</keyword>
<dbReference type="PRINTS" id="PR00792">
    <property type="entry name" value="PEPSIN"/>
</dbReference>
<evidence type="ECO:0000256" key="6">
    <source>
        <dbReference type="ARBA" id="ARBA00022750"/>
    </source>
</evidence>
<evidence type="ECO:0000256" key="8">
    <source>
        <dbReference type="PIRSR" id="PIRSR601461-1"/>
    </source>
</evidence>
<reference evidence="12" key="1">
    <citation type="journal article" date="2020" name="Fungal Divers.">
        <title>Resolving the Mortierellaceae phylogeny through synthesis of multi-gene phylogenetics and phylogenomics.</title>
        <authorList>
            <person name="Vandepol N."/>
            <person name="Liber J."/>
            <person name="Desiro A."/>
            <person name="Na H."/>
            <person name="Kennedy M."/>
            <person name="Barry K."/>
            <person name="Grigoriev I.V."/>
            <person name="Miller A.N."/>
            <person name="O'Donnell K."/>
            <person name="Stajich J.E."/>
            <person name="Bonito G."/>
        </authorList>
    </citation>
    <scope>NUCLEOTIDE SEQUENCE</scope>
    <source>
        <strain evidence="12">REB-010B</strain>
    </source>
</reference>
<evidence type="ECO:0000256" key="5">
    <source>
        <dbReference type="ARBA" id="ARBA00022729"/>
    </source>
</evidence>
<evidence type="ECO:0000256" key="4">
    <source>
        <dbReference type="ARBA" id="ARBA00022670"/>
    </source>
</evidence>
<dbReference type="PROSITE" id="PS51767">
    <property type="entry name" value="PEPTIDASE_A1"/>
    <property type="match status" value="1"/>
</dbReference>
<dbReference type="Gene3D" id="2.40.70.10">
    <property type="entry name" value="Acid Proteases"/>
    <property type="match status" value="2"/>
</dbReference>
<keyword evidence="5" id="KW-0732">Signal</keyword>
<dbReference type="EMBL" id="JAAAIP010000103">
    <property type="protein sequence ID" value="KAG0325719.1"/>
    <property type="molecule type" value="Genomic_DNA"/>
</dbReference>
<name>A0A9P6RUJ1_9FUNG</name>
<dbReference type="AlphaFoldDB" id="A0A9P6RUJ1"/>
<evidence type="ECO:0000256" key="3">
    <source>
        <dbReference type="ARBA" id="ARBA00013205"/>
    </source>
</evidence>
<dbReference type="CDD" id="cd05471">
    <property type="entry name" value="pepsin_like"/>
    <property type="match status" value="1"/>
</dbReference>
<keyword evidence="13" id="KW-1185">Reference proteome</keyword>
<keyword evidence="9" id="KW-1015">Disulfide bond</keyword>
<keyword evidence="7 10" id="KW-0378">Hydrolase</keyword>
<feature type="domain" description="Peptidase A1" evidence="11">
    <location>
        <begin position="28"/>
        <end position="337"/>
    </location>
</feature>
<comment type="caution">
    <text evidence="12">The sequence shown here is derived from an EMBL/GenBank/DDBJ whole genome shotgun (WGS) entry which is preliminary data.</text>
</comment>